<evidence type="ECO:0000313" key="3">
    <source>
        <dbReference type="Proteomes" id="UP001482620"/>
    </source>
</evidence>
<dbReference type="InterPro" id="IPR011010">
    <property type="entry name" value="DNA_brk_join_enz"/>
</dbReference>
<dbReference type="PANTHER" id="PTHR34605">
    <property type="entry name" value="PHAGE_INTEGRASE DOMAIN-CONTAINING PROTEIN"/>
    <property type="match status" value="1"/>
</dbReference>
<dbReference type="InterPro" id="IPR052925">
    <property type="entry name" value="Phage_Integrase-like_Recomb"/>
</dbReference>
<dbReference type="Proteomes" id="UP001482620">
    <property type="component" value="Unassembled WGS sequence"/>
</dbReference>
<dbReference type="SUPFAM" id="SSF56349">
    <property type="entry name" value="DNA breaking-rejoining enzymes"/>
    <property type="match status" value="1"/>
</dbReference>
<reference evidence="2 3" key="1">
    <citation type="submission" date="2021-06" db="EMBL/GenBank/DDBJ databases">
        <authorList>
            <person name="Palmer J.M."/>
        </authorList>
    </citation>
    <scope>NUCLEOTIDE SEQUENCE [LARGE SCALE GENOMIC DNA]</scope>
    <source>
        <strain evidence="3">if_2019</strain>
        <tissue evidence="2">Muscle</tissue>
    </source>
</reference>
<evidence type="ECO:0000256" key="1">
    <source>
        <dbReference type="ARBA" id="ARBA00023172"/>
    </source>
</evidence>
<keyword evidence="3" id="KW-1185">Reference proteome</keyword>
<dbReference type="EMBL" id="JAHRIQ010095645">
    <property type="protein sequence ID" value="MEQ2252729.1"/>
    <property type="molecule type" value="Genomic_DNA"/>
</dbReference>
<keyword evidence="1" id="KW-0233">DNA recombination</keyword>
<dbReference type="InterPro" id="IPR013762">
    <property type="entry name" value="Integrase-like_cat_sf"/>
</dbReference>
<accession>A0ABV0V6L5</accession>
<proteinExistence type="predicted"/>
<organism evidence="2 3">
    <name type="scientific">Ilyodon furcidens</name>
    <name type="common">goldbreast splitfin</name>
    <dbReference type="NCBI Taxonomy" id="33524"/>
    <lineage>
        <taxon>Eukaryota</taxon>
        <taxon>Metazoa</taxon>
        <taxon>Chordata</taxon>
        <taxon>Craniata</taxon>
        <taxon>Vertebrata</taxon>
        <taxon>Euteleostomi</taxon>
        <taxon>Actinopterygii</taxon>
        <taxon>Neopterygii</taxon>
        <taxon>Teleostei</taxon>
        <taxon>Neoteleostei</taxon>
        <taxon>Acanthomorphata</taxon>
        <taxon>Ovalentaria</taxon>
        <taxon>Atherinomorphae</taxon>
        <taxon>Cyprinodontiformes</taxon>
        <taxon>Goodeidae</taxon>
        <taxon>Ilyodon</taxon>
    </lineage>
</organism>
<gene>
    <name evidence="2" type="ORF">ILYODFUR_024744</name>
</gene>
<protein>
    <recommendedName>
        <fullName evidence="4">Tyr recombinase domain-containing protein</fullName>
    </recommendedName>
</protein>
<evidence type="ECO:0000313" key="2">
    <source>
        <dbReference type="EMBL" id="MEQ2252729.1"/>
    </source>
</evidence>
<name>A0ABV0V6L5_9TELE</name>
<sequence>MTCFVLSKPCSLLFSNITNQLTIKPFFLTPEGVPMIVSWFLKFVRQTLVQCTLSPSQFSGHSFRIGAATSAAIQGVSTVSLQQLGCWSTSAFSSYVCPNFHSVLCSMIYQLLGKSLCINW</sequence>
<dbReference type="Gene3D" id="1.10.443.10">
    <property type="entry name" value="Intergrase catalytic core"/>
    <property type="match status" value="1"/>
</dbReference>
<evidence type="ECO:0008006" key="4">
    <source>
        <dbReference type="Google" id="ProtNLM"/>
    </source>
</evidence>
<comment type="caution">
    <text evidence="2">The sequence shown here is derived from an EMBL/GenBank/DDBJ whole genome shotgun (WGS) entry which is preliminary data.</text>
</comment>
<dbReference type="PANTHER" id="PTHR34605:SF3">
    <property type="entry name" value="P CELL-TYPE AGGLUTINATION PROTEIN MAP4-LIKE-RELATED"/>
    <property type="match status" value="1"/>
</dbReference>